<evidence type="ECO:0000313" key="2">
    <source>
        <dbReference type="Proteomes" id="UP000597877"/>
    </source>
</evidence>
<dbReference type="NCBIfam" id="TIGR02845">
    <property type="entry name" value="spore_V_AD"/>
    <property type="match status" value="1"/>
</dbReference>
<dbReference type="SUPFAM" id="SSF53901">
    <property type="entry name" value="Thiolase-like"/>
    <property type="match status" value="1"/>
</dbReference>
<name>A0ABR7F5M9_9FIRM</name>
<accession>A0ABR7F5M9</accession>
<keyword evidence="2" id="KW-1185">Reference proteome</keyword>
<dbReference type="Pfam" id="PF07451">
    <property type="entry name" value="SpoVAD"/>
    <property type="match status" value="1"/>
</dbReference>
<protein>
    <submittedName>
        <fullName evidence="1">Stage V sporulation protein AD</fullName>
    </submittedName>
</protein>
<dbReference type="NCBIfam" id="NF006160">
    <property type="entry name" value="PRK08304.1"/>
    <property type="match status" value="1"/>
</dbReference>
<comment type="caution">
    <text evidence="1">The sequence shown here is derived from an EMBL/GenBank/DDBJ whole genome shotgun (WGS) entry which is preliminary data.</text>
</comment>
<dbReference type="Proteomes" id="UP000597877">
    <property type="component" value="Unassembled WGS sequence"/>
</dbReference>
<evidence type="ECO:0000313" key="1">
    <source>
        <dbReference type="EMBL" id="MBC5668254.1"/>
    </source>
</evidence>
<dbReference type="InterPro" id="IPR016039">
    <property type="entry name" value="Thiolase-like"/>
</dbReference>
<dbReference type="InterPro" id="IPR038369">
    <property type="entry name" value="SpoVAD_sf"/>
</dbReference>
<reference evidence="1 2" key="1">
    <citation type="submission" date="2020-08" db="EMBL/GenBank/DDBJ databases">
        <title>Genome public.</title>
        <authorList>
            <person name="Liu C."/>
            <person name="Sun Q."/>
        </authorList>
    </citation>
    <scope>NUCLEOTIDE SEQUENCE [LARGE SCALE GENOMIC DNA]</scope>
    <source>
        <strain evidence="1 2">BX4</strain>
    </source>
</reference>
<dbReference type="RefSeq" id="WP_021953858.1">
    <property type="nucleotide sequence ID" value="NZ_JACOOZ010000006.1"/>
</dbReference>
<dbReference type="PIRSF" id="PIRSF011570">
    <property type="entry name" value="SpoVAD"/>
    <property type="match status" value="1"/>
</dbReference>
<dbReference type="Gene3D" id="3.40.47.40">
    <property type="entry name" value="Stage V sporulation protein AD"/>
    <property type="match status" value="1"/>
</dbReference>
<dbReference type="InterPro" id="IPR010894">
    <property type="entry name" value="SpoVAD"/>
</dbReference>
<gene>
    <name evidence="1" type="primary">spoVAD</name>
    <name evidence="1" type="ORF">H8S00_09685</name>
</gene>
<dbReference type="EMBL" id="JACOOZ010000006">
    <property type="protein sequence ID" value="MBC5668254.1"/>
    <property type="molecule type" value="Genomic_DNA"/>
</dbReference>
<proteinExistence type="predicted"/>
<sequence length="335" mass="35806">MGQVIGKQSVLFENPPYLIEGASIVGQKEGEGPLGKCFDVVEQDPMLGMETWEEAESLLQKEAIQKVLLKSNMTKDDIRYIFAGDLLGQLIATTFGILEFEIPFFGLYGACSTIGEALSIAAITVEGGNADNVIAVASSHFASAERQFRFPLAYGNQRPYAATWTVTGCGAVVVGKQKGFAKITGITTGKIVDYGVKDAQNMGACMAPAAAEVIYQHFKDFNSTPGDYDKIITGDLGIVGKTILFDLLMEKGYDISKVHMDCGIEMFDAGTQDTHAGGSGCGCAATVLTGYIFKQLKKKAFKKILFIPTGALMSPVSFNEGNSVPGIAHCVMIEV</sequence>
<organism evidence="1 2">
    <name type="scientific">Eubacterium segne</name>
    <dbReference type="NCBI Taxonomy" id="2763045"/>
    <lineage>
        <taxon>Bacteria</taxon>
        <taxon>Bacillati</taxon>
        <taxon>Bacillota</taxon>
        <taxon>Clostridia</taxon>
        <taxon>Eubacteriales</taxon>
        <taxon>Eubacteriaceae</taxon>
        <taxon>Eubacterium</taxon>
    </lineage>
</organism>